<feature type="transmembrane region" description="Helical" evidence="6">
    <location>
        <begin position="313"/>
        <end position="332"/>
    </location>
</feature>
<feature type="transmembrane region" description="Helical" evidence="6">
    <location>
        <begin position="401"/>
        <end position="421"/>
    </location>
</feature>
<dbReference type="GO" id="GO:0015232">
    <property type="term" value="F:heme transmembrane transporter activity"/>
    <property type="evidence" value="ECO:0007669"/>
    <property type="project" value="TreeGrafter"/>
</dbReference>
<feature type="compositionally biased region" description="Low complexity" evidence="5">
    <location>
        <begin position="432"/>
        <end position="455"/>
    </location>
</feature>
<dbReference type="InterPro" id="IPR036259">
    <property type="entry name" value="MFS_trans_sf"/>
</dbReference>
<evidence type="ECO:0000256" key="6">
    <source>
        <dbReference type="SAM" id="Phobius"/>
    </source>
</evidence>
<feature type="transmembrane region" description="Helical" evidence="6">
    <location>
        <begin position="147"/>
        <end position="168"/>
    </location>
</feature>
<evidence type="ECO:0000313" key="8">
    <source>
        <dbReference type="EMBL" id="KAK7863995.1"/>
    </source>
</evidence>
<dbReference type="InterPro" id="IPR011701">
    <property type="entry name" value="MFS"/>
</dbReference>
<dbReference type="InterPro" id="IPR049680">
    <property type="entry name" value="FLVCR1-2_SLC49-like"/>
</dbReference>
<dbReference type="InterPro" id="IPR020846">
    <property type="entry name" value="MFS_dom"/>
</dbReference>
<dbReference type="PANTHER" id="PTHR10924">
    <property type="entry name" value="MAJOR FACILITATOR SUPERFAMILY PROTEIN-RELATED"/>
    <property type="match status" value="1"/>
</dbReference>
<accession>A0AAN9VFN3</accession>
<dbReference type="Proteomes" id="UP001378592">
    <property type="component" value="Unassembled WGS sequence"/>
</dbReference>
<feature type="transmembrane region" description="Helical" evidence="6">
    <location>
        <begin position="338"/>
        <end position="361"/>
    </location>
</feature>
<evidence type="ECO:0000259" key="7">
    <source>
        <dbReference type="PROSITE" id="PS50850"/>
    </source>
</evidence>
<keyword evidence="3 6" id="KW-1133">Transmembrane helix</keyword>
<evidence type="ECO:0000256" key="3">
    <source>
        <dbReference type="ARBA" id="ARBA00022989"/>
    </source>
</evidence>
<evidence type="ECO:0000313" key="9">
    <source>
        <dbReference type="Proteomes" id="UP001378592"/>
    </source>
</evidence>
<feature type="transmembrane region" description="Helical" evidence="6">
    <location>
        <begin position="61"/>
        <end position="81"/>
    </location>
</feature>
<sequence length="481" mass="52168">MAAPAHPEKSSPKYRVYRRRWIMLALFMAFGFMSTSQWVQYSIIANIVMRYYNVSSYAVDWTSILFMAVYIPLVFPATYFFDKLGLRKGLLVGVALMAVGTWIKCGSAEPSRYAVTLTGQTFVGMSQAFLLSVPPHIASTWFGSDEVSTACSLGILGLQLGVAASFLAPSMMVGNHENLDDVGRDLARMFYIVAGVCTALLLLTAFLFQEKPPLPPSVEALLHKGQSKTDFRASLRRLFRSRNFLALMITYGFNLSVFNAFSTLLNQLILIYFAEGQELAGRVGLVFVTSGMIGSVICGVFLDKTHRFRESIVAIYVLSTALLLVLTFIMALKSELLVYLVGGAFGTFMGGYMTVSFEYGVELTYPECESTMAGMLLLSSQVMSVFITMLYGWLLNEAGDVWANVALTAFMAAGTVITALIRPDLRRQAAHAAAAPDSPAPAHTTLAGAEAAATDADADAEADPADGEADALPEAVKLVQA</sequence>
<feature type="transmembrane region" description="Helical" evidence="6">
    <location>
        <begin position="188"/>
        <end position="208"/>
    </location>
</feature>
<evidence type="ECO:0000256" key="4">
    <source>
        <dbReference type="ARBA" id="ARBA00023136"/>
    </source>
</evidence>
<organism evidence="8 9">
    <name type="scientific">Gryllus longicercus</name>
    <dbReference type="NCBI Taxonomy" id="2509291"/>
    <lineage>
        <taxon>Eukaryota</taxon>
        <taxon>Metazoa</taxon>
        <taxon>Ecdysozoa</taxon>
        <taxon>Arthropoda</taxon>
        <taxon>Hexapoda</taxon>
        <taxon>Insecta</taxon>
        <taxon>Pterygota</taxon>
        <taxon>Neoptera</taxon>
        <taxon>Polyneoptera</taxon>
        <taxon>Orthoptera</taxon>
        <taxon>Ensifera</taxon>
        <taxon>Gryllidea</taxon>
        <taxon>Grylloidea</taxon>
        <taxon>Gryllidae</taxon>
        <taxon>Gryllinae</taxon>
        <taxon>Gryllus</taxon>
    </lineage>
</organism>
<keyword evidence="4 6" id="KW-0472">Membrane</keyword>
<dbReference type="Pfam" id="PF07690">
    <property type="entry name" value="MFS_1"/>
    <property type="match status" value="1"/>
</dbReference>
<gene>
    <name evidence="8" type="ORF">R5R35_000102</name>
</gene>
<dbReference type="GO" id="GO:0020037">
    <property type="term" value="F:heme binding"/>
    <property type="evidence" value="ECO:0007669"/>
    <property type="project" value="TreeGrafter"/>
</dbReference>
<evidence type="ECO:0000256" key="5">
    <source>
        <dbReference type="SAM" id="MobiDB-lite"/>
    </source>
</evidence>
<keyword evidence="9" id="KW-1185">Reference proteome</keyword>
<dbReference type="EMBL" id="JAZDUA010000214">
    <property type="protein sequence ID" value="KAK7863995.1"/>
    <property type="molecule type" value="Genomic_DNA"/>
</dbReference>
<dbReference type="PROSITE" id="PS50850">
    <property type="entry name" value="MFS"/>
    <property type="match status" value="1"/>
</dbReference>
<reference evidence="8 9" key="1">
    <citation type="submission" date="2024-03" db="EMBL/GenBank/DDBJ databases">
        <title>The genome assembly and annotation of the cricket Gryllus longicercus Weissman &amp; Gray.</title>
        <authorList>
            <person name="Szrajer S."/>
            <person name="Gray D."/>
            <person name="Ylla G."/>
        </authorList>
    </citation>
    <scope>NUCLEOTIDE SEQUENCE [LARGE SCALE GENOMIC DNA]</scope>
    <source>
        <strain evidence="8">DAG 2021-001</strain>
        <tissue evidence="8">Whole body minus gut</tissue>
    </source>
</reference>
<evidence type="ECO:0000256" key="1">
    <source>
        <dbReference type="ARBA" id="ARBA00004141"/>
    </source>
</evidence>
<feature type="compositionally biased region" description="Acidic residues" evidence="5">
    <location>
        <begin position="456"/>
        <end position="471"/>
    </location>
</feature>
<feature type="domain" description="Major facilitator superfamily (MFS) profile" evidence="7">
    <location>
        <begin position="22"/>
        <end position="426"/>
    </location>
</feature>
<dbReference type="GO" id="GO:0097037">
    <property type="term" value="P:heme export"/>
    <property type="evidence" value="ECO:0007669"/>
    <property type="project" value="TreeGrafter"/>
</dbReference>
<dbReference type="PANTHER" id="PTHR10924:SF4">
    <property type="entry name" value="GH15861P"/>
    <property type="match status" value="1"/>
</dbReference>
<feature type="transmembrane region" description="Helical" evidence="6">
    <location>
        <begin position="244"/>
        <end position="273"/>
    </location>
</feature>
<proteinExistence type="predicted"/>
<evidence type="ECO:0000256" key="2">
    <source>
        <dbReference type="ARBA" id="ARBA00022692"/>
    </source>
</evidence>
<feature type="region of interest" description="Disordered" evidence="5">
    <location>
        <begin position="432"/>
        <end position="472"/>
    </location>
</feature>
<dbReference type="Gene3D" id="1.20.1250.20">
    <property type="entry name" value="MFS general substrate transporter like domains"/>
    <property type="match status" value="1"/>
</dbReference>
<name>A0AAN9VFN3_9ORTH</name>
<comment type="subcellular location">
    <subcellularLocation>
        <location evidence="1">Membrane</location>
        <topology evidence="1">Multi-pass membrane protein</topology>
    </subcellularLocation>
</comment>
<dbReference type="AlphaFoldDB" id="A0AAN9VFN3"/>
<feature type="transmembrane region" description="Helical" evidence="6">
    <location>
        <begin position="279"/>
        <end position="301"/>
    </location>
</feature>
<protein>
    <recommendedName>
        <fullName evidence="7">Major facilitator superfamily (MFS) profile domain-containing protein</fullName>
    </recommendedName>
</protein>
<keyword evidence="2 6" id="KW-0812">Transmembrane</keyword>
<feature type="transmembrane region" description="Helical" evidence="6">
    <location>
        <begin position="373"/>
        <end position="395"/>
    </location>
</feature>
<comment type="caution">
    <text evidence="8">The sequence shown here is derived from an EMBL/GenBank/DDBJ whole genome shotgun (WGS) entry which is preliminary data.</text>
</comment>
<dbReference type="GO" id="GO:0016020">
    <property type="term" value="C:membrane"/>
    <property type="evidence" value="ECO:0007669"/>
    <property type="project" value="UniProtKB-SubCell"/>
</dbReference>
<feature type="transmembrane region" description="Helical" evidence="6">
    <location>
        <begin position="21"/>
        <end position="41"/>
    </location>
</feature>
<dbReference type="SUPFAM" id="SSF103473">
    <property type="entry name" value="MFS general substrate transporter"/>
    <property type="match status" value="1"/>
</dbReference>